<evidence type="ECO:0000313" key="1">
    <source>
        <dbReference type="EMBL" id="OMO65089.1"/>
    </source>
</evidence>
<dbReference type="Proteomes" id="UP000187203">
    <property type="component" value="Unassembled WGS sequence"/>
</dbReference>
<dbReference type="AlphaFoldDB" id="A0A1R3H432"/>
<proteinExistence type="predicted"/>
<organism evidence="1 2">
    <name type="scientific">Corchorus olitorius</name>
    <dbReference type="NCBI Taxonomy" id="93759"/>
    <lineage>
        <taxon>Eukaryota</taxon>
        <taxon>Viridiplantae</taxon>
        <taxon>Streptophyta</taxon>
        <taxon>Embryophyta</taxon>
        <taxon>Tracheophyta</taxon>
        <taxon>Spermatophyta</taxon>
        <taxon>Magnoliopsida</taxon>
        <taxon>eudicotyledons</taxon>
        <taxon>Gunneridae</taxon>
        <taxon>Pentapetalae</taxon>
        <taxon>rosids</taxon>
        <taxon>malvids</taxon>
        <taxon>Malvales</taxon>
        <taxon>Malvaceae</taxon>
        <taxon>Grewioideae</taxon>
        <taxon>Apeibeae</taxon>
        <taxon>Corchorus</taxon>
    </lineage>
</organism>
<protein>
    <submittedName>
        <fullName evidence="1">Uncharacterized protein</fullName>
    </submittedName>
</protein>
<name>A0A1R3H432_9ROSI</name>
<comment type="caution">
    <text evidence="1">The sequence shown here is derived from an EMBL/GenBank/DDBJ whole genome shotgun (WGS) entry which is preliminary data.</text>
</comment>
<gene>
    <name evidence="1" type="ORF">COLO4_31565</name>
</gene>
<keyword evidence="2" id="KW-1185">Reference proteome</keyword>
<sequence length="37" mass="3925">MATAGKRNGGSQDGYQLSSSGMYFTAPTIRNIWPSSS</sequence>
<dbReference type="EMBL" id="AWUE01020860">
    <property type="protein sequence ID" value="OMO65089.1"/>
    <property type="molecule type" value="Genomic_DNA"/>
</dbReference>
<accession>A0A1R3H432</accession>
<evidence type="ECO:0000313" key="2">
    <source>
        <dbReference type="Proteomes" id="UP000187203"/>
    </source>
</evidence>
<reference evidence="2" key="1">
    <citation type="submission" date="2013-09" db="EMBL/GenBank/DDBJ databases">
        <title>Corchorus olitorius genome sequencing.</title>
        <authorList>
            <person name="Alam M."/>
            <person name="Haque M.S."/>
            <person name="Islam M.S."/>
            <person name="Emdad E.M."/>
            <person name="Islam M.M."/>
            <person name="Ahmed B."/>
            <person name="Halim A."/>
            <person name="Hossen Q.M.M."/>
            <person name="Hossain M.Z."/>
            <person name="Ahmed R."/>
            <person name="Khan M.M."/>
            <person name="Islam R."/>
            <person name="Rashid M.M."/>
            <person name="Khan S.A."/>
            <person name="Rahman M.S."/>
            <person name="Alam M."/>
            <person name="Yahiya A.S."/>
            <person name="Khan M.S."/>
            <person name="Azam M.S."/>
            <person name="Haque T."/>
            <person name="Lashkar M.Z.H."/>
            <person name="Akhand A.I."/>
            <person name="Morshed G."/>
            <person name="Roy S."/>
            <person name="Uddin K.S."/>
            <person name="Rabeya T."/>
            <person name="Hossain A.S."/>
            <person name="Chowdhury A."/>
            <person name="Snigdha A.R."/>
            <person name="Mortoza M.S."/>
            <person name="Matin S.A."/>
            <person name="Hoque S.M.E."/>
            <person name="Islam M.K."/>
            <person name="Roy D.K."/>
            <person name="Haider R."/>
            <person name="Moosa M.M."/>
            <person name="Elias S.M."/>
            <person name="Hasan A.M."/>
            <person name="Jahan S."/>
            <person name="Shafiuddin M."/>
            <person name="Mahmood N."/>
            <person name="Shommy N.S."/>
        </authorList>
    </citation>
    <scope>NUCLEOTIDE SEQUENCE [LARGE SCALE GENOMIC DNA]</scope>
    <source>
        <strain evidence="2">cv. O-4</strain>
    </source>
</reference>